<dbReference type="Proteomes" id="UP000245626">
    <property type="component" value="Unassembled WGS sequence"/>
</dbReference>
<gene>
    <name evidence="1" type="ORF">IE53DRAFT_311480</name>
</gene>
<proteinExistence type="predicted"/>
<dbReference type="EMBL" id="KZ819759">
    <property type="protein sequence ID" value="PWN52769.1"/>
    <property type="molecule type" value="Genomic_DNA"/>
</dbReference>
<name>A0ACD0P3X6_9BASI</name>
<keyword evidence="2" id="KW-1185">Reference proteome</keyword>
<protein>
    <submittedName>
        <fullName evidence="1">MFS general substrate transporter</fullName>
    </submittedName>
</protein>
<reference evidence="1 2" key="1">
    <citation type="journal article" date="2018" name="Mol. Biol. Evol.">
        <title>Broad Genomic Sampling Reveals a Smut Pathogenic Ancestry of the Fungal Clade Ustilaginomycotina.</title>
        <authorList>
            <person name="Kijpornyongpan T."/>
            <person name="Mondo S.J."/>
            <person name="Barry K."/>
            <person name="Sandor L."/>
            <person name="Lee J."/>
            <person name="Lipzen A."/>
            <person name="Pangilinan J."/>
            <person name="LaButti K."/>
            <person name="Hainaut M."/>
            <person name="Henrissat B."/>
            <person name="Grigoriev I.V."/>
            <person name="Spatafora J.W."/>
            <person name="Aime M.C."/>
        </authorList>
    </citation>
    <scope>NUCLEOTIDE SEQUENCE [LARGE SCALE GENOMIC DNA]</scope>
    <source>
        <strain evidence="1 2">SA 807</strain>
    </source>
</reference>
<sequence length="435" mass="48116">MRGANGTLSRYYLKPSFQIVLLGIVFFLCPGMFNALSGLGGGGQLDPTTANQANIALYSTFSVGSFFSGTVVNMIGVKRALFLGALGYTLFVGSFLSFNINGKGEFVTAAGAVLGFCAGMVWTAQGALMLGLPTEDQKGRFISIFWIIFNLGAVVGAGIELGLAWNSTSSRVSDSTYIAFMCLTAVGAAFSLFIKNPVKVVKDDGVRLQIQDQMDWKEELKGFYRALTSDPWILVLIPTFLASNWFYTWQFNCFNGALFNLRTRSLNNVLYWLSQMLSSLLLGLILDSKRWSRKMRAWIGLAIVAALSWSVWPGSYYKQLSYNRSMTLNPEYSRLDFTQGEYPGLCFLYIFSGCLDAVWQCFTLYIIGSITNDLSKLAHFAGLYKCFQSAGAAVAYALDRDGRSFMAQLVVNWVLCGLGCFCFVVTIIFRVTDRE</sequence>
<evidence type="ECO:0000313" key="1">
    <source>
        <dbReference type="EMBL" id="PWN52769.1"/>
    </source>
</evidence>
<accession>A0ACD0P3X6</accession>
<evidence type="ECO:0000313" key="2">
    <source>
        <dbReference type="Proteomes" id="UP000245626"/>
    </source>
</evidence>
<organism evidence="1 2">
    <name type="scientific">Violaceomyces palustris</name>
    <dbReference type="NCBI Taxonomy" id="1673888"/>
    <lineage>
        <taxon>Eukaryota</taxon>
        <taxon>Fungi</taxon>
        <taxon>Dikarya</taxon>
        <taxon>Basidiomycota</taxon>
        <taxon>Ustilaginomycotina</taxon>
        <taxon>Ustilaginomycetes</taxon>
        <taxon>Violaceomycetales</taxon>
        <taxon>Violaceomycetaceae</taxon>
        <taxon>Violaceomyces</taxon>
    </lineage>
</organism>